<proteinExistence type="predicted"/>
<dbReference type="HOGENOM" id="CLU_2626967_0_0_1"/>
<sequence length="78" mass="9421">MGDFGKRETVMQKKAKLAPLYRIGERQWKQKSRVQWVKEGDRNTKYFHAMELARRRVNQTISLKVNDQFIKELLKIKK</sequence>
<evidence type="ECO:0000313" key="1">
    <source>
        <dbReference type="EMBL" id="EOY31859.1"/>
    </source>
</evidence>
<evidence type="ECO:0000313" key="2">
    <source>
        <dbReference type="Proteomes" id="UP000026915"/>
    </source>
</evidence>
<reference evidence="1 2" key="1">
    <citation type="journal article" date="2013" name="Genome Biol.">
        <title>The genome sequence of the most widely cultivated cacao type and its use to identify candidate genes regulating pod color.</title>
        <authorList>
            <person name="Motamayor J.C."/>
            <person name="Mockaitis K."/>
            <person name="Schmutz J."/>
            <person name="Haiminen N."/>
            <person name="Iii D.L."/>
            <person name="Cornejo O."/>
            <person name="Findley S.D."/>
            <person name="Zheng P."/>
            <person name="Utro F."/>
            <person name="Royaert S."/>
            <person name="Saski C."/>
            <person name="Jenkins J."/>
            <person name="Podicheti R."/>
            <person name="Zhao M."/>
            <person name="Scheffler B.E."/>
            <person name="Stack J.C."/>
            <person name="Feltus F.A."/>
            <person name="Mustiga G.M."/>
            <person name="Amores F."/>
            <person name="Phillips W."/>
            <person name="Marelli J.P."/>
            <person name="May G.D."/>
            <person name="Shapiro H."/>
            <person name="Ma J."/>
            <person name="Bustamante C.D."/>
            <person name="Schnell R.J."/>
            <person name="Main D."/>
            <person name="Gilbert D."/>
            <person name="Parida L."/>
            <person name="Kuhn D.N."/>
        </authorList>
    </citation>
    <scope>NUCLEOTIDE SEQUENCE [LARGE SCALE GENOMIC DNA]</scope>
    <source>
        <strain evidence="2">cv. Matina 1-6</strain>
    </source>
</reference>
<keyword evidence="2" id="KW-1185">Reference proteome</keyword>
<dbReference type="InParanoid" id="A0A061GXL2"/>
<dbReference type="Gramene" id="EOY31859">
    <property type="protein sequence ID" value="EOY31859"/>
    <property type="gene ID" value="TCM_039171"/>
</dbReference>
<dbReference type="AlphaFoldDB" id="A0A061GXL2"/>
<dbReference type="Proteomes" id="UP000026915">
    <property type="component" value="Chromosome 9"/>
</dbReference>
<gene>
    <name evidence="1" type="ORF">TCM_039171</name>
</gene>
<accession>A0A061GXL2</accession>
<dbReference type="EMBL" id="CM001887">
    <property type="protein sequence ID" value="EOY31859.1"/>
    <property type="molecule type" value="Genomic_DNA"/>
</dbReference>
<dbReference type="eggNOG" id="KOG1075">
    <property type="taxonomic scope" value="Eukaryota"/>
</dbReference>
<protein>
    <submittedName>
        <fullName evidence="1">Uncharacterized protein</fullName>
    </submittedName>
</protein>
<name>A0A061GXL2_THECC</name>
<organism evidence="1 2">
    <name type="scientific">Theobroma cacao</name>
    <name type="common">Cacao</name>
    <name type="synonym">Cocoa</name>
    <dbReference type="NCBI Taxonomy" id="3641"/>
    <lineage>
        <taxon>Eukaryota</taxon>
        <taxon>Viridiplantae</taxon>
        <taxon>Streptophyta</taxon>
        <taxon>Embryophyta</taxon>
        <taxon>Tracheophyta</taxon>
        <taxon>Spermatophyta</taxon>
        <taxon>Magnoliopsida</taxon>
        <taxon>eudicotyledons</taxon>
        <taxon>Gunneridae</taxon>
        <taxon>Pentapetalae</taxon>
        <taxon>rosids</taxon>
        <taxon>malvids</taxon>
        <taxon>Malvales</taxon>
        <taxon>Malvaceae</taxon>
        <taxon>Byttnerioideae</taxon>
        <taxon>Theobroma</taxon>
    </lineage>
</organism>